<dbReference type="AlphaFoldDB" id="A0A6C0J5K9"/>
<reference evidence="2" key="1">
    <citation type="journal article" date="2020" name="Nature">
        <title>Giant virus diversity and host interactions through global metagenomics.</title>
        <authorList>
            <person name="Schulz F."/>
            <person name="Roux S."/>
            <person name="Paez-Espino D."/>
            <person name="Jungbluth S."/>
            <person name="Walsh D.A."/>
            <person name="Denef V.J."/>
            <person name="McMahon K.D."/>
            <person name="Konstantinidis K.T."/>
            <person name="Eloe-Fadrosh E.A."/>
            <person name="Kyrpides N.C."/>
            <person name="Woyke T."/>
        </authorList>
    </citation>
    <scope>NUCLEOTIDE SEQUENCE</scope>
    <source>
        <strain evidence="2">GVMAG-M-3300025778-1</strain>
    </source>
</reference>
<sequence length="147" mass="16549">MNIRYTVRVDPDVKVPLETFAFELAVYLADPDGWAGKGYTFTEVKQNPKVTIRLSTPETIHRICKDGTLSCAELGGHRMYLNASRWMHGAPKSKLDLENYRQYVVSHEMGHILGHDHAKCPGRDQPAPIMMQQTLGIGQCKPNTQVL</sequence>
<proteinExistence type="predicted"/>
<protein>
    <recommendedName>
        <fullName evidence="1">DUF3152 domain-containing protein</fullName>
    </recommendedName>
</protein>
<dbReference type="Gene3D" id="3.40.390.10">
    <property type="entry name" value="Collagenase (Catalytic Domain)"/>
    <property type="match status" value="1"/>
</dbReference>
<dbReference type="InterPro" id="IPR024079">
    <property type="entry name" value="MetalloPept_cat_dom_sf"/>
</dbReference>
<accession>A0A6C0J5K9</accession>
<feature type="domain" description="DUF3152" evidence="1">
    <location>
        <begin position="4"/>
        <end position="138"/>
    </location>
</feature>
<dbReference type="InterPro" id="IPR022603">
    <property type="entry name" value="DUF3152"/>
</dbReference>
<dbReference type="SUPFAM" id="SSF55486">
    <property type="entry name" value="Metalloproteases ('zincins'), catalytic domain"/>
    <property type="match status" value="1"/>
</dbReference>
<dbReference type="EMBL" id="MN740322">
    <property type="protein sequence ID" value="QHU00061.1"/>
    <property type="molecule type" value="Genomic_DNA"/>
</dbReference>
<dbReference type="Pfam" id="PF11350">
    <property type="entry name" value="DUF3152"/>
    <property type="match status" value="1"/>
</dbReference>
<organism evidence="2">
    <name type="scientific">viral metagenome</name>
    <dbReference type="NCBI Taxonomy" id="1070528"/>
    <lineage>
        <taxon>unclassified sequences</taxon>
        <taxon>metagenomes</taxon>
        <taxon>organismal metagenomes</taxon>
    </lineage>
</organism>
<evidence type="ECO:0000313" key="2">
    <source>
        <dbReference type="EMBL" id="QHU00061.1"/>
    </source>
</evidence>
<name>A0A6C0J5K9_9ZZZZ</name>
<dbReference type="GO" id="GO:0008237">
    <property type="term" value="F:metallopeptidase activity"/>
    <property type="evidence" value="ECO:0007669"/>
    <property type="project" value="InterPro"/>
</dbReference>
<evidence type="ECO:0000259" key="1">
    <source>
        <dbReference type="Pfam" id="PF11350"/>
    </source>
</evidence>